<gene>
    <name evidence="11" type="ORF">LL252_12270</name>
</gene>
<dbReference type="FunFam" id="3.20.20.70:FF:000005">
    <property type="entry name" value="Phospho-2-dehydro-3-deoxyheptonate aldolase"/>
    <property type="match status" value="1"/>
</dbReference>
<evidence type="ECO:0000256" key="7">
    <source>
        <dbReference type="ARBA" id="ARBA00047508"/>
    </source>
</evidence>
<evidence type="ECO:0000256" key="2">
    <source>
        <dbReference type="ARBA" id="ARBA00004688"/>
    </source>
</evidence>
<protein>
    <recommendedName>
        <fullName evidence="8">Phospho-2-dehydro-3-deoxyheptonate aldolase</fullName>
        <ecNumber evidence="8">2.5.1.54</ecNumber>
    </recommendedName>
</protein>
<dbReference type="GO" id="GO:0009073">
    <property type="term" value="P:aromatic amino acid family biosynthetic process"/>
    <property type="evidence" value="ECO:0007669"/>
    <property type="project" value="UniProtKB-KW"/>
</dbReference>
<dbReference type="InterPro" id="IPR006219">
    <property type="entry name" value="DAHP_synth_1"/>
</dbReference>
<reference evidence="11" key="1">
    <citation type="submission" date="2021-10" db="EMBL/GenBank/DDBJ databases">
        <title>The diversity and Nitrogen Metabolism of Culturable Nitrate-Utilizing Bacteria Within the Oxygen Minimum Zone of the Changjiang (Yangtze River)Estuary.</title>
        <authorList>
            <person name="Zhang D."/>
            <person name="Zheng J."/>
            <person name="Liu S."/>
            <person name="He W."/>
        </authorList>
    </citation>
    <scope>NUCLEOTIDE SEQUENCE</scope>
    <source>
        <strain evidence="11">FXH-223</strain>
    </source>
</reference>
<evidence type="ECO:0000256" key="3">
    <source>
        <dbReference type="ARBA" id="ARBA00007985"/>
    </source>
</evidence>
<keyword evidence="12" id="KW-1185">Reference proteome</keyword>
<dbReference type="GO" id="GO:0003849">
    <property type="term" value="F:3-deoxy-7-phosphoheptulonate synthase activity"/>
    <property type="evidence" value="ECO:0007669"/>
    <property type="project" value="UniProtKB-EC"/>
</dbReference>
<dbReference type="EMBL" id="JAJGNA010000015">
    <property type="protein sequence ID" value="MCC4309345.1"/>
    <property type="molecule type" value="Genomic_DNA"/>
</dbReference>
<comment type="similarity">
    <text evidence="3 8">Belongs to the class-I DAHP synthase family.</text>
</comment>
<dbReference type="SUPFAM" id="SSF51569">
    <property type="entry name" value="Aldolase"/>
    <property type="match status" value="1"/>
</dbReference>
<dbReference type="EC" id="2.5.1.54" evidence="8"/>
<feature type="region of interest" description="Disordered" evidence="9">
    <location>
        <begin position="1"/>
        <end position="26"/>
    </location>
</feature>
<dbReference type="RefSeq" id="WP_228234199.1">
    <property type="nucleotide sequence ID" value="NZ_JAJGNA010000015.1"/>
</dbReference>
<keyword evidence="4 8" id="KW-0028">Amino-acid biosynthesis</keyword>
<evidence type="ECO:0000256" key="4">
    <source>
        <dbReference type="ARBA" id="ARBA00022605"/>
    </source>
</evidence>
<dbReference type="PIRSF" id="PIRSF001361">
    <property type="entry name" value="DAHP_synthase"/>
    <property type="match status" value="1"/>
</dbReference>
<organism evidence="11 12">
    <name type="scientific">Alloalcanivorax marinus</name>
    <dbReference type="NCBI Taxonomy" id="1177169"/>
    <lineage>
        <taxon>Bacteria</taxon>
        <taxon>Pseudomonadati</taxon>
        <taxon>Pseudomonadota</taxon>
        <taxon>Gammaproteobacteria</taxon>
        <taxon>Oceanospirillales</taxon>
        <taxon>Alcanivoracaceae</taxon>
        <taxon>Alloalcanivorax</taxon>
    </lineage>
</organism>
<dbReference type="GO" id="GO:0005737">
    <property type="term" value="C:cytoplasm"/>
    <property type="evidence" value="ECO:0007669"/>
    <property type="project" value="TreeGrafter"/>
</dbReference>
<dbReference type="NCBIfam" id="NF009395">
    <property type="entry name" value="PRK12755.1"/>
    <property type="match status" value="1"/>
</dbReference>
<comment type="catalytic activity">
    <reaction evidence="7 8">
        <text>D-erythrose 4-phosphate + phosphoenolpyruvate + H2O = 7-phospho-2-dehydro-3-deoxy-D-arabino-heptonate + phosphate</text>
        <dbReference type="Rhea" id="RHEA:14717"/>
        <dbReference type="ChEBI" id="CHEBI:15377"/>
        <dbReference type="ChEBI" id="CHEBI:16897"/>
        <dbReference type="ChEBI" id="CHEBI:43474"/>
        <dbReference type="ChEBI" id="CHEBI:58394"/>
        <dbReference type="ChEBI" id="CHEBI:58702"/>
        <dbReference type="EC" id="2.5.1.54"/>
    </reaction>
</comment>
<evidence type="ECO:0000256" key="8">
    <source>
        <dbReference type="PIRNR" id="PIRNR001361"/>
    </source>
</evidence>
<feature type="domain" description="DAHP synthetase I/KDSA" evidence="10">
    <location>
        <begin position="50"/>
        <end position="344"/>
    </location>
</feature>
<keyword evidence="5 8" id="KW-0808">Transferase</keyword>
<name>A0A9Q3YQ13_9GAMM</name>
<evidence type="ECO:0000256" key="5">
    <source>
        <dbReference type="ARBA" id="ARBA00022679"/>
    </source>
</evidence>
<dbReference type="PANTHER" id="PTHR21225:SF12">
    <property type="entry name" value="PHOSPHO-2-DEHYDRO-3-DEOXYHEPTONATE ALDOLASE, TYROSINE-INHIBITED"/>
    <property type="match status" value="1"/>
</dbReference>
<dbReference type="AlphaFoldDB" id="A0A9Q3YQ13"/>
<evidence type="ECO:0000313" key="12">
    <source>
        <dbReference type="Proteomes" id="UP001108027"/>
    </source>
</evidence>
<dbReference type="InterPro" id="IPR006218">
    <property type="entry name" value="DAHP1/KDSA"/>
</dbReference>
<dbReference type="PANTHER" id="PTHR21225">
    <property type="entry name" value="PHOSPHO-2-DEHYDRO-3-DEOXYHEPTONATE ALDOLASE DAHP SYNTHETASE"/>
    <property type="match status" value="1"/>
</dbReference>
<dbReference type="InterPro" id="IPR013785">
    <property type="entry name" value="Aldolase_TIM"/>
</dbReference>
<evidence type="ECO:0000313" key="11">
    <source>
        <dbReference type="EMBL" id="MCC4309345.1"/>
    </source>
</evidence>
<dbReference type="NCBIfam" id="TIGR00034">
    <property type="entry name" value="aroFGH"/>
    <property type="match status" value="1"/>
</dbReference>
<comment type="pathway">
    <text evidence="2 8">Metabolic intermediate biosynthesis; chorismate biosynthesis; chorismate from D-erythrose 4-phosphate and phosphoenolpyruvate: step 1/7.</text>
</comment>
<sequence length="353" mass="37433">MNASLAAVRDASDLPSSPRRAQPLPSPAALREALPLSGATAARIQQQRDQVRAILRGDDPRLLVVAGPCSLHDADAALEYGRRLRDLAVATEDRLLLVMRAYVEKPRTTVGWKGLLYDPHLDGRGDLAEGLRRSRRLLLDLAELGLPLASELLSPLAADYLADTLSWAAIGARTTESQIHREMVSGLDLPVGFKNGTDGELGAARDAMGAAAHPHAHLGIDDHGHPALIQTAGNPDTHLVLRGGRRGPNYDADSVAAARRALEAAGLNPRLMVDCSHANSGKDPARQPRVLEDILAQRRGGDRTVAGVMLESHLRGGNQPLTGELAYGVSITDACLGWDDTEACLRALAAAGA</sequence>
<dbReference type="Gene3D" id="3.20.20.70">
    <property type="entry name" value="Aldolase class I"/>
    <property type="match status" value="1"/>
</dbReference>
<evidence type="ECO:0000256" key="9">
    <source>
        <dbReference type="SAM" id="MobiDB-lite"/>
    </source>
</evidence>
<dbReference type="Pfam" id="PF00793">
    <property type="entry name" value="DAHP_synth_1"/>
    <property type="match status" value="1"/>
</dbReference>
<evidence type="ECO:0000256" key="6">
    <source>
        <dbReference type="ARBA" id="ARBA00023141"/>
    </source>
</evidence>
<dbReference type="GO" id="GO:0042802">
    <property type="term" value="F:identical protein binding"/>
    <property type="evidence" value="ECO:0007669"/>
    <property type="project" value="UniProtKB-ARBA"/>
</dbReference>
<comment type="function">
    <text evidence="1 8">Stereospecific condensation of phosphoenolpyruvate (PEP) and D-erythrose-4-phosphate (E4P) giving rise to 3-deoxy-D-arabino-heptulosonate-7-phosphate (DAHP).</text>
</comment>
<dbReference type="GO" id="GO:0008652">
    <property type="term" value="P:amino acid biosynthetic process"/>
    <property type="evidence" value="ECO:0007669"/>
    <property type="project" value="UniProtKB-KW"/>
</dbReference>
<comment type="caution">
    <text evidence="11">The sequence shown here is derived from an EMBL/GenBank/DDBJ whole genome shotgun (WGS) entry which is preliminary data.</text>
</comment>
<keyword evidence="6 8" id="KW-0057">Aromatic amino acid biosynthesis</keyword>
<proteinExistence type="inferred from homology"/>
<evidence type="ECO:0000256" key="1">
    <source>
        <dbReference type="ARBA" id="ARBA00003726"/>
    </source>
</evidence>
<evidence type="ECO:0000259" key="10">
    <source>
        <dbReference type="Pfam" id="PF00793"/>
    </source>
</evidence>
<accession>A0A9Q3YQ13</accession>
<dbReference type="Proteomes" id="UP001108027">
    <property type="component" value="Unassembled WGS sequence"/>
</dbReference>